<name>A0ABT3IR88_9BACT</name>
<accession>A0ABT3IR88</accession>
<comment type="caution">
    <text evidence="3">The sequence shown here is derived from an EMBL/GenBank/DDBJ whole genome shotgun (WGS) entry which is preliminary data.</text>
</comment>
<gene>
    <name evidence="3" type="ORF">OL497_21450</name>
</gene>
<dbReference type="Pfam" id="PF19917">
    <property type="entry name" value="bpX1"/>
    <property type="match status" value="1"/>
</dbReference>
<proteinExistence type="predicted"/>
<dbReference type="InterPro" id="IPR045554">
    <property type="entry name" value="bpX0"/>
</dbReference>
<dbReference type="EMBL" id="JAPDNS010000002">
    <property type="protein sequence ID" value="MCW3486482.1"/>
    <property type="molecule type" value="Genomic_DNA"/>
</dbReference>
<dbReference type="InterPro" id="IPR045553">
    <property type="entry name" value="bpX1"/>
</dbReference>
<reference evidence="3 4" key="1">
    <citation type="submission" date="2022-10" db="EMBL/GenBank/DDBJ databases">
        <title>Chitinophaga nivalis PC15 sp. nov., isolated from Pyeongchang county, South Korea.</title>
        <authorList>
            <person name="Trinh H.N."/>
        </authorList>
    </citation>
    <scope>NUCLEOTIDE SEQUENCE [LARGE SCALE GENOMIC DNA]</scope>
    <source>
        <strain evidence="3 4">PC14</strain>
    </source>
</reference>
<keyword evidence="4" id="KW-1185">Reference proteome</keyword>
<evidence type="ECO:0000313" key="3">
    <source>
        <dbReference type="EMBL" id="MCW3486482.1"/>
    </source>
</evidence>
<protein>
    <submittedName>
        <fullName evidence="3">Uncharacterized protein</fullName>
    </submittedName>
</protein>
<evidence type="ECO:0000259" key="2">
    <source>
        <dbReference type="Pfam" id="PF19917"/>
    </source>
</evidence>
<sequence length="805" mass="90666">MDRSIHEHLQHYFGAPAGYYWRWADNGNVIEYAAGLTLCYRDELIALLQEMTPIGWPPLGSILWVLCACKNNNQFIAWADEQALFLTTFTQEDPEKADTFKTLLETVSHLFRIIAQLPDTYRTGRHRALLLNTLFSQVPPEVNAHEAAYLLPLFNEGIYKSSRSYAAQLEKELHYLAATVAHVPDATALEMQLRTGLTALPNAWPAALPEAAPLPESDFFTTLAADTATAGISRLATHLLAALNIPLHTQSSSGPSFGGISDITNKGNYDRLLLSELAQDEDILTARLSNNEAMYLRREQVPAEAKKRTVILIDITIRMWGLPRIFALSVALACQAQQKKDTNVYVYTLGGEQITPVDLRSVKGITAMLSLLDNHLHPAAALNTWWQQDTAADTAYYFITAAQQLQQPALQAAISDRHARLHYLLTVDRNGTFQYYDYSHGRNKLCNSAQVDLQELLFGTPEKMPQPVTSLPVILQQEVSPLRIPASRLKRAPDKNFFGRDTGVVCITTDLRVLYWPQRHKAAINLYHYLEPGIYHFGNRFFLLYLLVIDKNHPTVTIHEFNLDTYRHKKISTMIPYGDYQVAFDKDTFHLLGTNHRYSIWAATGATAPAGEESQVLTLAAKTQRMAQVKLNEVFRFVSNGYSTLSRITSIYISVGGDLIIEKRRLALYQDHHLTLTGKQEMYTHTDSNNDKSLPDSNALVIFPVKGATTTWTLPENPHITFTCFMWADGSKAIADSRGFLHLRSANTAIPEITLTMVIDNYLAAWASDGVVCGHDYFLHDHPPVSLPVPDFYNNYIRRFIQQLR</sequence>
<evidence type="ECO:0000313" key="4">
    <source>
        <dbReference type="Proteomes" id="UP001207742"/>
    </source>
</evidence>
<feature type="domain" description="MoxR-vWA-beta-propeller ternary system" evidence="2">
    <location>
        <begin position="724"/>
        <end position="804"/>
    </location>
</feature>
<dbReference type="Pfam" id="PF19915">
    <property type="entry name" value="bpX0"/>
    <property type="match status" value="1"/>
</dbReference>
<evidence type="ECO:0000259" key="1">
    <source>
        <dbReference type="Pfam" id="PF19915"/>
    </source>
</evidence>
<dbReference type="Proteomes" id="UP001207742">
    <property type="component" value="Unassembled WGS sequence"/>
</dbReference>
<feature type="domain" description="MoxR-vWA-beta-propeller ternary system" evidence="1">
    <location>
        <begin position="35"/>
        <end position="191"/>
    </location>
</feature>
<organism evidence="3 4">
    <name type="scientific">Chitinophaga nivalis</name>
    <dbReference type="NCBI Taxonomy" id="2991709"/>
    <lineage>
        <taxon>Bacteria</taxon>
        <taxon>Pseudomonadati</taxon>
        <taxon>Bacteroidota</taxon>
        <taxon>Chitinophagia</taxon>
        <taxon>Chitinophagales</taxon>
        <taxon>Chitinophagaceae</taxon>
        <taxon>Chitinophaga</taxon>
    </lineage>
</organism>
<dbReference type="RefSeq" id="WP_264733298.1">
    <property type="nucleotide sequence ID" value="NZ_JAPDNR010000001.1"/>
</dbReference>